<name>A0A8W8NH49_MAGGI</name>
<dbReference type="EnsemblMetazoa" id="G6936.12">
    <property type="protein sequence ID" value="G6936.12:cds"/>
    <property type="gene ID" value="G6936"/>
</dbReference>
<dbReference type="PANTHER" id="PTHR11215">
    <property type="entry name" value="METAL DEPENDENT HYDROLASE - RELATED"/>
    <property type="match status" value="1"/>
</dbReference>
<comment type="similarity">
    <text evidence="1">Belongs to the MYG1 family.</text>
</comment>
<dbReference type="OrthoDB" id="10265310at2759"/>
<dbReference type="Pfam" id="PF03690">
    <property type="entry name" value="MYG1_exonuc"/>
    <property type="match status" value="1"/>
</dbReference>
<dbReference type="InterPro" id="IPR003226">
    <property type="entry name" value="MYG1_exonuclease"/>
</dbReference>
<dbReference type="OMA" id="FHCDEVV"/>
<organism evidence="2 3">
    <name type="scientific">Magallana gigas</name>
    <name type="common">Pacific oyster</name>
    <name type="synonym">Crassostrea gigas</name>
    <dbReference type="NCBI Taxonomy" id="29159"/>
    <lineage>
        <taxon>Eukaryota</taxon>
        <taxon>Metazoa</taxon>
        <taxon>Spiralia</taxon>
        <taxon>Lophotrochozoa</taxon>
        <taxon>Mollusca</taxon>
        <taxon>Bivalvia</taxon>
        <taxon>Autobranchia</taxon>
        <taxon>Pteriomorphia</taxon>
        <taxon>Ostreida</taxon>
        <taxon>Ostreoidea</taxon>
        <taxon>Ostreidae</taxon>
        <taxon>Magallana</taxon>
    </lineage>
</organism>
<dbReference type="AlphaFoldDB" id="A0A8W8NH49"/>
<evidence type="ECO:0000256" key="1">
    <source>
        <dbReference type="ARBA" id="ARBA00010105"/>
    </source>
</evidence>
<dbReference type="EnsemblMetazoa" id="G6936.3">
    <property type="protein sequence ID" value="G6936.3:cds"/>
    <property type="gene ID" value="G6936"/>
</dbReference>
<keyword evidence="3" id="KW-1185">Reference proteome</keyword>
<dbReference type="Proteomes" id="UP000005408">
    <property type="component" value="Unassembled WGS sequence"/>
</dbReference>
<dbReference type="PANTHER" id="PTHR11215:SF1">
    <property type="entry name" value="MYG1 EXONUCLEASE"/>
    <property type="match status" value="1"/>
</dbReference>
<dbReference type="EnsemblMetazoa" id="G6936.1">
    <property type="protein sequence ID" value="G6936.1:cds"/>
    <property type="gene ID" value="G6936"/>
</dbReference>
<dbReference type="EnsemblMetazoa" id="G6936.9">
    <property type="protein sequence ID" value="G6936.9:cds"/>
    <property type="gene ID" value="G6936"/>
</dbReference>
<reference evidence="2" key="1">
    <citation type="submission" date="2022-08" db="UniProtKB">
        <authorList>
            <consortium name="EnsemblMetazoa"/>
        </authorList>
    </citation>
    <scope>IDENTIFICATION</scope>
    <source>
        <strain evidence="2">05x7-T-G4-1.051#20</strain>
    </source>
</reference>
<dbReference type="GO" id="GO:0005634">
    <property type="term" value="C:nucleus"/>
    <property type="evidence" value="ECO:0007669"/>
    <property type="project" value="TreeGrafter"/>
</dbReference>
<proteinExistence type="inferred from homology"/>
<protein>
    <submittedName>
        <fullName evidence="2">Uncharacterized protein</fullName>
    </submittedName>
</protein>
<evidence type="ECO:0000313" key="2">
    <source>
        <dbReference type="EnsemblMetazoa" id="G6936.11:cds"/>
    </source>
</evidence>
<dbReference type="EnsemblMetazoa" id="G6936.11">
    <property type="protein sequence ID" value="G6936.11:cds"/>
    <property type="gene ID" value="G6936"/>
</dbReference>
<sequence>MYLVARNTKLSFYTLVIARKVNTAQAFMSEEQSPNKKPRLIDSMKIGTHNGSFHCDEILACFMLRQLPKYADAEIIRTRDPAVLDTCDVVVDVGGVYDPAKNRFDHHQRTFNESMSTVNPPKKWTTKLSSAGLVYCHFGREIVSKILELPVGDPITDVVYDKVYENFVEEIDAIDNGINQYDGEPRYQISTNISIRVSHFNPQWNEPNADEMAGFLKAMKMVGAEFLDKVLYYKKSWLPARELVEEAVKGRTEVDPSGEIVVFKTGGCPWKDHLFNLEAELDINPPIKYVLYTDQANKWRIQCVPESLVSFSNRLSLPEDWRGLRDDVLTEKSGIEGCIFVHAGGFIGGNHTYEGALEMAKKSLKMAEKKT</sequence>
<evidence type="ECO:0000313" key="3">
    <source>
        <dbReference type="Proteomes" id="UP000005408"/>
    </source>
</evidence>
<accession>A0A8W8NH49</accession>
<dbReference type="EnsemblMetazoa" id="G6936.7">
    <property type="protein sequence ID" value="G6936.7:cds"/>
    <property type="gene ID" value="G6936"/>
</dbReference>
<dbReference type="GO" id="GO:0005737">
    <property type="term" value="C:cytoplasm"/>
    <property type="evidence" value="ECO:0007669"/>
    <property type="project" value="TreeGrafter"/>
</dbReference>